<protein>
    <submittedName>
        <fullName evidence="1">Uncharacterized protein</fullName>
    </submittedName>
</protein>
<dbReference type="Proteomes" id="UP000030700">
    <property type="component" value="Unassembled WGS sequence"/>
</dbReference>
<reference evidence="1" key="1">
    <citation type="journal article" date="2015" name="PeerJ">
        <title>First genomic representation of candidate bacterial phylum KSB3 points to enhanced environmental sensing as a trigger of wastewater bulking.</title>
        <authorList>
            <person name="Sekiguchi Y."/>
            <person name="Ohashi A."/>
            <person name="Parks D.H."/>
            <person name="Yamauchi T."/>
            <person name="Tyson G.W."/>
            <person name="Hugenholtz P."/>
        </authorList>
    </citation>
    <scope>NUCLEOTIDE SEQUENCE [LARGE SCALE GENOMIC DNA]</scope>
</reference>
<dbReference type="HOGENOM" id="CLU_2697055_0_0_0"/>
<proteinExistence type="predicted"/>
<evidence type="ECO:0000313" key="1">
    <source>
        <dbReference type="EMBL" id="GAK50552.1"/>
    </source>
</evidence>
<dbReference type="EMBL" id="DF820456">
    <property type="protein sequence ID" value="GAK50552.1"/>
    <property type="molecule type" value="Genomic_DNA"/>
</dbReference>
<evidence type="ECO:0000313" key="2">
    <source>
        <dbReference type="Proteomes" id="UP000030700"/>
    </source>
</evidence>
<dbReference type="AlphaFoldDB" id="A0A0S6VST6"/>
<sequence length="73" mass="8161">MHRELALPILDPTLLYPHAVNNFVDNIKQKAKNLENVGCKPSIVSDCMKTIRDARSQVSGFYILYQLGTSQVG</sequence>
<name>A0A0S6VST6_9BACT</name>
<gene>
    <name evidence="1" type="ORF">U14_01783</name>
</gene>
<organism evidence="1">
    <name type="scientific">Candidatus Moduliflexus flocculans</name>
    <dbReference type="NCBI Taxonomy" id="1499966"/>
    <lineage>
        <taxon>Bacteria</taxon>
        <taxon>Candidatus Moduliflexota</taxon>
        <taxon>Candidatus Moduliflexia</taxon>
        <taxon>Candidatus Moduliflexales</taxon>
        <taxon>Candidatus Moduliflexaceae</taxon>
    </lineage>
</organism>
<keyword evidence="2" id="KW-1185">Reference proteome</keyword>
<accession>A0A0S6VST6</accession>